<accession>A0A0H2MFG5</accession>
<dbReference type="GO" id="GO:0016020">
    <property type="term" value="C:membrane"/>
    <property type="evidence" value="ECO:0007669"/>
    <property type="project" value="InterPro"/>
</dbReference>
<gene>
    <name evidence="7" type="ORF">VPARA_32860</name>
</gene>
<comment type="caution">
    <text evidence="7">The sequence shown here is derived from an EMBL/GenBank/DDBJ whole genome shotgun (WGS) entry which is preliminary data.</text>
</comment>
<evidence type="ECO:0000256" key="5">
    <source>
        <dbReference type="ARBA" id="ARBA00023139"/>
    </source>
</evidence>
<protein>
    <submittedName>
        <fullName evidence="7">Entericidin B membrane lipoprotein</fullName>
    </submittedName>
</protein>
<reference evidence="7 8" key="1">
    <citation type="submission" date="2015-03" db="EMBL/GenBank/DDBJ databases">
        <title>Genome sequence of Variovorax paradoxus TBEA6.</title>
        <authorList>
            <person name="Poehlein A."/>
            <person name="Schuldes J."/>
            <person name="Wuebbeler J.H."/>
            <person name="Hiessl S."/>
            <person name="Steinbuechel A."/>
            <person name="Daniel R."/>
        </authorList>
    </citation>
    <scope>NUCLEOTIDE SEQUENCE [LARGE SCALE GENOMIC DNA]</scope>
    <source>
        <strain evidence="7 8">TBEA6</strain>
    </source>
</reference>
<dbReference type="RefSeq" id="WP_021006165.1">
    <property type="nucleotide sequence ID" value="NZ_JZWI01000016.1"/>
</dbReference>
<keyword evidence="5" id="KW-0564">Palmitate</keyword>
<evidence type="ECO:0000256" key="3">
    <source>
        <dbReference type="ARBA" id="ARBA00022729"/>
    </source>
</evidence>
<keyword evidence="6 7" id="KW-0449">Lipoprotein</keyword>
<keyword evidence="2" id="KW-1003">Cell membrane</keyword>
<organism evidence="7 8">
    <name type="scientific">Variovorax paradoxus</name>
    <dbReference type="NCBI Taxonomy" id="34073"/>
    <lineage>
        <taxon>Bacteria</taxon>
        <taxon>Pseudomonadati</taxon>
        <taxon>Pseudomonadota</taxon>
        <taxon>Betaproteobacteria</taxon>
        <taxon>Burkholderiales</taxon>
        <taxon>Comamonadaceae</taxon>
        <taxon>Variovorax</taxon>
    </lineage>
</organism>
<evidence type="ECO:0000256" key="4">
    <source>
        <dbReference type="ARBA" id="ARBA00023136"/>
    </source>
</evidence>
<dbReference type="EMBL" id="JZWI01000016">
    <property type="protein sequence ID" value="KLN55585.1"/>
    <property type="molecule type" value="Genomic_DNA"/>
</dbReference>
<keyword evidence="8" id="KW-1185">Reference proteome</keyword>
<name>A0A0H2MFG5_VARPD</name>
<dbReference type="GO" id="GO:0009636">
    <property type="term" value="P:response to toxic substance"/>
    <property type="evidence" value="ECO:0007669"/>
    <property type="project" value="InterPro"/>
</dbReference>
<dbReference type="Pfam" id="PF08085">
    <property type="entry name" value="Entericidin"/>
    <property type="match status" value="1"/>
</dbReference>
<dbReference type="PATRIC" id="fig|34073.19.peg.3371"/>
<dbReference type="InterPro" id="IPR012556">
    <property type="entry name" value="Entericidin"/>
</dbReference>
<dbReference type="Proteomes" id="UP000035170">
    <property type="component" value="Unassembled WGS sequence"/>
</dbReference>
<proteinExistence type="inferred from homology"/>
<keyword evidence="3" id="KW-0732">Signal</keyword>
<evidence type="ECO:0000313" key="8">
    <source>
        <dbReference type="Proteomes" id="UP000035170"/>
    </source>
</evidence>
<evidence type="ECO:0000256" key="2">
    <source>
        <dbReference type="ARBA" id="ARBA00022475"/>
    </source>
</evidence>
<keyword evidence="4" id="KW-0472">Membrane</keyword>
<evidence type="ECO:0000256" key="6">
    <source>
        <dbReference type="ARBA" id="ARBA00023288"/>
    </source>
</evidence>
<evidence type="ECO:0000313" key="7">
    <source>
        <dbReference type="EMBL" id="KLN55585.1"/>
    </source>
</evidence>
<evidence type="ECO:0000256" key="1">
    <source>
        <dbReference type="ARBA" id="ARBA00010296"/>
    </source>
</evidence>
<sequence>MKQLTALIAVAFALAIPLGGCNTVRGAGQDIQKGGEKMEDAAKKRQ</sequence>
<dbReference type="AlphaFoldDB" id="A0A0H2MFG5"/>
<comment type="similarity">
    <text evidence="1">Belongs to the EcnA/EcnB lipoprotein family.</text>
</comment>